<organism evidence="19 20">
    <name type="scientific">Clostridium gasigenes</name>
    <dbReference type="NCBI Taxonomy" id="94869"/>
    <lineage>
        <taxon>Bacteria</taxon>
        <taxon>Bacillati</taxon>
        <taxon>Bacillota</taxon>
        <taxon>Clostridia</taxon>
        <taxon>Eubacteriales</taxon>
        <taxon>Clostridiaceae</taxon>
        <taxon>Clostridium</taxon>
    </lineage>
</organism>
<name>A0A1H0RK03_9CLOT</name>
<evidence type="ECO:0000259" key="18">
    <source>
        <dbReference type="PROSITE" id="PS50975"/>
    </source>
</evidence>
<dbReference type="AlphaFoldDB" id="A0A1H0RK03"/>
<dbReference type="GO" id="GO:0009252">
    <property type="term" value="P:peptidoglycan biosynthetic process"/>
    <property type="evidence" value="ECO:0007669"/>
    <property type="project" value="UniProtKB-UniRule"/>
</dbReference>
<keyword evidence="6 16" id="KW-0479">Metal-binding</keyword>
<dbReference type="Gene3D" id="3.40.50.20">
    <property type="match status" value="1"/>
</dbReference>
<dbReference type="PANTHER" id="PTHR23132">
    <property type="entry name" value="D-ALANINE--D-ALANINE LIGASE"/>
    <property type="match status" value="1"/>
</dbReference>
<dbReference type="Gene3D" id="3.30.470.20">
    <property type="entry name" value="ATP-grasp fold, B domain"/>
    <property type="match status" value="1"/>
</dbReference>
<evidence type="ECO:0000256" key="14">
    <source>
        <dbReference type="HAMAP-Rule" id="MF_00047"/>
    </source>
</evidence>
<dbReference type="GO" id="GO:0005737">
    <property type="term" value="C:cytoplasm"/>
    <property type="evidence" value="ECO:0007669"/>
    <property type="project" value="UniProtKB-SubCell"/>
</dbReference>
<evidence type="ECO:0000256" key="16">
    <source>
        <dbReference type="PIRSR" id="PIRSR039102-3"/>
    </source>
</evidence>
<dbReference type="GO" id="GO:0008360">
    <property type="term" value="P:regulation of cell shape"/>
    <property type="evidence" value="ECO:0007669"/>
    <property type="project" value="UniProtKB-KW"/>
</dbReference>
<keyword evidence="13 14" id="KW-0961">Cell wall biogenesis/degradation</keyword>
<evidence type="ECO:0000313" key="19">
    <source>
        <dbReference type="EMBL" id="SDP29854.1"/>
    </source>
</evidence>
<gene>
    <name evidence="14" type="primary">ddl</name>
    <name evidence="19" type="ORF">SAMN04488529_103232</name>
</gene>
<evidence type="ECO:0000256" key="17">
    <source>
        <dbReference type="PROSITE-ProRule" id="PRU00409"/>
    </source>
</evidence>
<dbReference type="SUPFAM" id="SSF56059">
    <property type="entry name" value="Glutathione synthetase ATP-binding domain-like"/>
    <property type="match status" value="1"/>
</dbReference>
<evidence type="ECO:0000256" key="1">
    <source>
        <dbReference type="ARBA" id="ARBA00001936"/>
    </source>
</evidence>
<feature type="binding site" evidence="16">
    <location>
        <position position="262"/>
    </location>
    <ligand>
        <name>Mg(2+)</name>
        <dbReference type="ChEBI" id="CHEBI:18420"/>
        <label>1</label>
    </ligand>
</feature>
<protein>
    <recommendedName>
        <fullName evidence="14">D-alanine--D-alanine ligase</fullName>
        <ecNumber evidence="14">6.3.2.4</ecNumber>
    </recommendedName>
    <alternativeName>
        <fullName evidence="14">D-Ala-D-Ala ligase</fullName>
    </alternativeName>
    <alternativeName>
        <fullName evidence="14">D-alanylalanine synthetase</fullName>
    </alternativeName>
</protein>
<evidence type="ECO:0000256" key="15">
    <source>
        <dbReference type="PIRSR" id="PIRSR039102-1"/>
    </source>
</evidence>
<keyword evidence="10 14" id="KW-0133">Cell shape</keyword>
<dbReference type="NCBIfam" id="NF002378">
    <property type="entry name" value="PRK01372.1"/>
    <property type="match status" value="1"/>
</dbReference>
<keyword evidence="12 16" id="KW-0464">Manganese</keyword>
<dbReference type="GO" id="GO:0071555">
    <property type="term" value="P:cell wall organization"/>
    <property type="evidence" value="ECO:0007669"/>
    <property type="project" value="UniProtKB-KW"/>
</dbReference>
<dbReference type="InterPro" id="IPR011095">
    <property type="entry name" value="Dala_Dala_lig_C"/>
</dbReference>
<evidence type="ECO:0000256" key="10">
    <source>
        <dbReference type="ARBA" id="ARBA00022960"/>
    </source>
</evidence>
<evidence type="ECO:0000256" key="3">
    <source>
        <dbReference type="ARBA" id="ARBA00010871"/>
    </source>
</evidence>
<dbReference type="GO" id="GO:0008716">
    <property type="term" value="F:D-alanine-D-alanine ligase activity"/>
    <property type="evidence" value="ECO:0007669"/>
    <property type="project" value="UniProtKB-UniRule"/>
</dbReference>
<comment type="similarity">
    <text evidence="3 14">Belongs to the D-alanine--D-alanine ligase family.</text>
</comment>
<dbReference type="PROSITE" id="PS00844">
    <property type="entry name" value="DALA_DALA_LIGASE_2"/>
    <property type="match status" value="1"/>
</dbReference>
<evidence type="ECO:0000256" key="5">
    <source>
        <dbReference type="ARBA" id="ARBA00022598"/>
    </source>
</evidence>
<dbReference type="FunFam" id="3.40.50.20:FF:000031">
    <property type="entry name" value="D-alanine--D-alanine ligase"/>
    <property type="match status" value="1"/>
</dbReference>
<keyword evidence="7 17" id="KW-0547">Nucleotide-binding</keyword>
<dbReference type="PIRSF" id="PIRSF039102">
    <property type="entry name" value="Ddl/VanB"/>
    <property type="match status" value="1"/>
</dbReference>
<dbReference type="Gene3D" id="3.30.1490.20">
    <property type="entry name" value="ATP-grasp fold, A domain"/>
    <property type="match status" value="1"/>
</dbReference>
<feature type="active site" evidence="15">
    <location>
        <position position="13"/>
    </location>
</feature>
<sequence length="299" mass="33251">MRIGVIMGGVSSEREISLMSGREVLRNLNINNYKEIIPILINSKSEVIEKVKGIDFAFIALHGHFGEDGTIQGLLESLEIPYSGCGVLTSSVCMNKGLTKRIIQTVGVKTAPWITVKSIEEINYEKIRTFDYPIFIKPNNGGSSVATFCVKYEKDVENAVREGLKYDNEVIIEKYINGEEITSFVLNGEVFPTVIIKAKNGEFFDYSSKYDKGGAEETVVKLEESLQSKVNEISKDIWDVLGCKSYCRIDMIVSNGIPYVLEVNTLPGMTTSSIIPKSAKAKGIEFSELLDKIIEYSLI</sequence>
<keyword evidence="8 17" id="KW-0067">ATP-binding</keyword>
<evidence type="ECO:0000256" key="12">
    <source>
        <dbReference type="ARBA" id="ARBA00023211"/>
    </source>
</evidence>
<evidence type="ECO:0000256" key="2">
    <source>
        <dbReference type="ARBA" id="ARBA00004496"/>
    </source>
</evidence>
<evidence type="ECO:0000256" key="6">
    <source>
        <dbReference type="ARBA" id="ARBA00022723"/>
    </source>
</evidence>
<evidence type="ECO:0000256" key="9">
    <source>
        <dbReference type="ARBA" id="ARBA00022842"/>
    </source>
</evidence>
<dbReference type="InterPro" id="IPR005905">
    <property type="entry name" value="D_ala_D_ala"/>
</dbReference>
<dbReference type="UniPathway" id="UPA00219"/>
<dbReference type="InterPro" id="IPR011761">
    <property type="entry name" value="ATP-grasp"/>
</dbReference>
<comment type="subcellular location">
    <subcellularLocation>
        <location evidence="2 14">Cytoplasm</location>
    </subcellularLocation>
</comment>
<comment type="cofactor">
    <cofactor evidence="16">
        <name>Mg(2+)</name>
        <dbReference type="ChEBI" id="CHEBI:18420"/>
    </cofactor>
    <cofactor evidence="16">
        <name>Mn(2+)</name>
        <dbReference type="ChEBI" id="CHEBI:29035"/>
    </cofactor>
    <text evidence="16">Binds 2 magnesium or manganese ions per subunit.</text>
</comment>
<keyword evidence="4 14" id="KW-0963">Cytoplasm</keyword>
<dbReference type="EMBL" id="FNJM01000003">
    <property type="protein sequence ID" value="SDP29854.1"/>
    <property type="molecule type" value="Genomic_DNA"/>
</dbReference>
<dbReference type="GO" id="GO:0005524">
    <property type="term" value="F:ATP binding"/>
    <property type="evidence" value="ECO:0007669"/>
    <property type="project" value="UniProtKB-UniRule"/>
</dbReference>
<feature type="binding site" evidence="16">
    <location>
        <position position="262"/>
    </location>
    <ligand>
        <name>Mg(2+)</name>
        <dbReference type="ChEBI" id="CHEBI:18420"/>
        <label>2</label>
    </ligand>
</feature>
<keyword evidence="20" id="KW-1185">Reference proteome</keyword>
<feature type="binding site" evidence="16">
    <location>
        <position position="264"/>
    </location>
    <ligand>
        <name>Mg(2+)</name>
        <dbReference type="ChEBI" id="CHEBI:18420"/>
        <label>2</label>
    </ligand>
</feature>
<feature type="binding site" evidence="16">
    <location>
        <position position="250"/>
    </location>
    <ligand>
        <name>Mg(2+)</name>
        <dbReference type="ChEBI" id="CHEBI:18420"/>
        <label>1</label>
    </ligand>
</feature>
<comment type="pathway">
    <text evidence="14">Cell wall biogenesis; peptidoglycan biosynthesis.</text>
</comment>
<dbReference type="InterPro" id="IPR016185">
    <property type="entry name" value="PreATP-grasp_dom_sf"/>
</dbReference>
<keyword evidence="11 14" id="KW-0573">Peptidoglycan synthesis</keyword>
<feature type="domain" description="ATP-grasp" evidence="18">
    <location>
        <begin position="100"/>
        <end position="295"/>
    </location>
</feature>
<dbReference type="InterPro" id="IPR013815">
    <property type="entry name" value="ATP_grasp_subdomain_1"/>
</dbReference>
<dbReference type="PANTHER" id="PTHR23132:SF23">
    <property type="entry name" value="D-ALANINE--D-ALANINE LIGASE B"/>
    <property type="match status" value="1"/>
</dbReference>
<evidence type="ECO:0000256" key="7">
    <source>
        <dbReference type="ARBA" id="ARBA00022741"/>
    </source>
</evidence>
<dbReference type="SUPFAM" id="SSF52440">
    <property type="entry name" value="PreATP-grasp domain"/>
    <property type="match status" value="1"/>
</dbReference>
<dbReference type="PROSITE" id="PS50975">
    <property type="entry name" value="ATP_GRASP"/>
    <property type="match status" value="1"/>
</dbReference>
<dbReference type="InterPro" id="IPR000291">
    <property type="entry name" value="D-Ala_lig_Van_CS"/>
</dbReference>
<keyword evidence="9 16" id="KW-0460">Magnesium</keyword>
<dbReference type="STRING" id="94869.SAMN04488529_103232"/>
<evidence type="ECO:0000256" key="13">
    <source>
        <dbReference type="ARBA" id="ARBA00023316"/>
    </source>
</evidence>
<dbReference type="RefSeq" id="WP_089968237.1">
    <property type="nucleotide sequence ID" value="NZ_FNJM01000003.1"/>
</dbReference>
<evidence type="ECO:0000313" key="20">
    <source>
        <dbReference type="Proteomes" id="UP000198597"/>
    </source>
</evidence>
<evidence type="ECO:0000256" key="11">
    <source>
        <dbReference type="ARBA" id="ARBA00022984"/>
    </source>
</evidence>
<dbReference type="NCBIfam" id="TIGR01205">
    <property type="entry name" value="D_ala_D_alaTIGR"/>
    <property type="match status" value="1"/>
</dbReference>
<dbReference type="EC" id="6.3.2.4" evidence="14"/>
<dbReference type="Pfam" id="PF01820">
    <property type="entry name" value="Dala_Dala_lig_N"/>
    <property type="match status" value="1"/>
</dbReference>
<dbReference type="Pfam" id="PF07478">
    <property type="entry name" value="Dala_Dala_lig_C"/>
    <property type="match status" value="1"/>
</dbReference>
<dbReference type="OrthoDB" id="9813261at2"/>
<comment type="cofactor">
    <cofactor evidence="1">
        <name>Mn(2+)</name>
        <dbReference type="ChEBI" id="CHEBI:29035"/>
    </cofactor>
</comment>
<comment type="catalytic activity">
    <reaction evidence="14">
        <text>2 D-alanine + ATP = D-alanyl-D-alanine + ADP + phosphate + H(+)</text>
        <dbReference type="Rhea" id="RHEA:11224"/>
        <dbReference type="ChEBI" id="CHEBI:15378"/>
        <dbReference type="ChEBI" id="CHEBI:30616"/>
        <dbReference type="ChEBI" id="CHEBI:43474"/>
        <dbReference type="ChEBI" id="CHEBI:57416"/>
        <dbReference type="ChEBI" id="CHEBI:57822"/>
        <dbReference type="ChEBI" id="CHEBI:456216"/>
        <dbReference type="EC" id="6.3.2.4"/>
    </reaction>
</comment>
<keyword evidence="5 14" id="KW-0436">Ligase</keyword>
<dbReference type="Proteomes" id="UP000198597">
    <property type="component" value="Unassembled WGS sequence"/>
</dbReference>
<comment type="function">
    <text evidence="14">Cell wall formation.</text>
</comment>
<dbReference type="PROSITE" id="PS00843">
    <property type="entry name" value="DALA_DALA_LIGASE_1"/>
    <property type="match status" value="1"/>
</dbReference>
<feature type="active site" evidence="15">
    <location>
        <position position="273"/>
    </location>
</feature>
<dbReference type="InterPro" id="IPR011127">
    <property type="entry name" value="Dala_Dala_lig_N"/>
</dbReference>
<feature type="active site" evidence="15">
    <location>
        <position position="143"/>
    </location>
</feature>
<accession>A0A1H0RK03</accession>
<reference evidence="19 20" key="1">
    <citation type="submission" date="2016-10" db="EMBL/GenBank/DDBJ databases">
        <authorList>
            <person name="de Groot N.N."/>
        </authorList>
    </citation>
    <scope>NUCLEOTIDE SEQUENCE [LARGE SCALE GENOMIC DNA]</scope>
    <source>
        <strain evidence="19 20">DSM 12272</strain>
    </source>
</reference>
<dbReference type="HAMAP" id="MF_00047">
    <property type="entry name" value="Dala_Dala_lig"/>
    <property type="match status" value="1"/>
</dbReference>
<proteinExistence type="inferred from homology"/>
<dbReference type="GO" id="GO:0046872">
    <property type="term" value="F:metal ion binding"/>
    <property type="evidence" value="ECO:0007669"/>
    <property type="project" value="UniProtKB-KW"/>
</dbReference>
<evidence type="ECO:0000256" key="4">
    <source>
        <dbReference type="ARBA" id="ARBA00022490"/>
    </source>
</evidence>
<evidence type="ECO:0000256" key="8">
    <source>
        <dbReference type="ARBA" id="ARBA00022840"/>
    </source>
</evidence>